<organism evidence="2 3">
    <name type="scientific">Paramecium primaurelia</name>
    <dbReference type="NCBI Taxonomy" id="5886"/>
    <lineage>
        <taxon>Eukaryota</taxon>
        <taxon>Sar</taxon>
        <taxon>Alveolata</taxon>
        <taxon>Ciliophora</taxon>
        <taxon>Intramacronucleata</taxon>
        <taxon>Oligohymenophorea</taxon>
        <taxon>Peniculida</taxon>
        <taxon>Parameciidae</taxon>
        <taxon>Paramecium</taxon>
    </lineage>
</organism>
<accession>A0A8S1PDR5</accession>
<dbReference type="OMA" id="YQNETYT"/>
<dbReference type="Proteomes" id="UP000688137">
    <property type="component" value="Unassembled WGS sequence"/>
</dbReference>
<evidence type="ECO:0000313" key="3">
    <source>
        <dbReference type="Proteomes" id="UP000688137"/>
    </source>
</evidence>
<dbReference type="AlphaFoldDB" id="A0A8S1PDR5"/>
<sequence>MNSASSNQLLQKLQNLYSTQKKASQHSHSPIKPIATKEINQLLQKSSPVPYLQVKQYDVEQWTDRIVRQIDKHNSFTQNEIPLDIQPQKYSNINTPIEQSLIKSLAHIEKQLKQLRYSKDHDQHTFTTIITKMKLFCLDNSTICFDFYRCTDLILLKFMIYLLILELNQQSNNNKKEQVQDQTQQFQNMVKDIVTIVYEIIEEIKSKQHISTQIDNLNNQLTKIQNSFKPQQNYNSSLKTINKSSLHHRFNSCNLDKNNNTSIHQNKLSTEINLSNNQFKSNPQLNNGSQKIIKYQIDELEQKSKLITSLNEQILKLQNNNKKQIISITDLNAQNESIKSQLKSKIDEIEQLKRSNELLKSSNQLYLEEKEQYFNLYHDFELENSKLKQNLEKYKTAHDQIKTQFDKYQNETYTYYQQQCNQLQQTKDNEIKQLKIELNEKSSIITQLVGDTIFFGKQYKNIVERIVNISQEDLGKEMLELQKELFVSQNTLNAKLNAISSYSDNIMYDSGQEYLQQSQLSNLMVNRTVSSKSGYQQNMKQSKVYELLNGQKNQFELMHMLLMQSQVLEQFLS</sequence>
<name>A0A8S1PDR5_PARPR</name>
<keyword evidence="3" id="KW-1185">Reference proteome</keyword>
<dbReference type="EMBL" id="CAJJDM010000117">
    <property type="protein sequence ID" value="CAD8101094.1"/>
    <property type="molecule type" value="Genomic_DNA"/>
</dbReference>
<gene>
    <name evidence="2" type="ORF">PPRIM_AZ9-3.1.T1140106</name>
</gene>
<keyword evidence="1" id="KW-0175">Coiled coil</keyword>
<reference evidence="2" key="1">
    <citation type="submission" date="2021-01" db="EMBL/GenBank/DDBJ databases">
        <authorList>
            <consortium name="Genoscope - CEA"/>
            <person name="William W."/>
        </authorList>
    </citation>
    <scope>NUCLEOTIDE SEQUENCE</scope>
</reference>
<evidence type="ECO:0000313" key="2">
    <source>
        <dbReference type="EMBL" id="CAD8101094.1"/>
    </source>
</evidence>
<feature type="coiled-coil region" evidence="1">
    <location>
        <begin position="300"/>
        <end position="440"/>
    </location>
</feature>
<evidence type="ECO:0000256" key="1">
    <source>
        <dbReference type="SAM" id="Coils"/>
    </source>
</evidence>
<comment type="caution">
    <text evidence="2">The sequence shown here is derived from an EMBL/GenBank/DDBJ whole genome shotgun (WGS) entry which is preliminary data.</text>
</comment>
<proteinExistence type="predicted"/>
<protein>
    <submittedName>
        <fullName evidence="2">Uncharacterized protein</fullName>
    </submittedName>
</protein>